<dbReference type="GO" id="GO:0000978">
    <property type="term" value="F:RNA polymerase II cis-regulatory region sequence-specific DNA binding"/>
    <property type="evidence" value="ECO:0007669"/>
    <property type="project" value="TreeGrafter"/>
</dbReference>
<feature type="domain" description="Myb-like" evidence="2">
    <location>
        <begin position="3"/>
        <end position="60"/>
    </location>
</feature>
<proteinExistence type="predicted"/>
<dbReference type="InterPro" id="IPR036282">
    <property type="entry name" value="Glutathione-S-Trfase_C_sf"/>
</dbReference>
<dbReference type="InterPro" id="IPR010987">
    <property type="entry name" value="Glutathione-S-Trfase_C-like"/>
</dbReference>
<gene>
    <name evidence="5" type="ORF">D9757_004764</name>
</gene>
<feature type="domain" description="Myb-like" evidence="2">
    <location>
        <begin position="69"/>
        <end position="114"/>
    </location>
</feature>
<dbReference type="PANTHER" id="PTHR45614">
    <property type="entry name" value="MYB PROTEIN-RELATED"/>
    <property type="match status" value="1"/>
</dbReference>
<accession>A0A8H5MCB4</accession>
<dbReference type="GO" id="GO:0005634">
    <property type="term" value="C:nucleus"/>
    <property type="evidence" value="ECO:0007669"/>
    <property type="project" value="TreeGrafter"/>
</dbReference>
<dbReference type="SUPFAM" id="SSF52833">
    <property type="entry name" value="Thioredoxin-like"/>
    <property type="match status" value="1"/>
</dbReference>
<evidence type="ECO:0000259" key="4">
    <source>
        <dbReference type="PROSITE" id="PS51294"/>
    </source>
</evidence>
<dbReference type="SMART" id="SM00717">
    <property type="entry name" value="SANT"/>
    <property type="match status" value="3"/>
</dbReference>
<dbReference type="AlphaFoldDB" id="A0A8H5MCB4"/>
<dbReference type="Pfam" id="PF00249">
    <property type="entry name" value="Myb_DNA-binding"/>
    <property type="match status" value="1"/>
</dbReference>
<dbReference type="Proteomes" id="UP000518752">
    <property type="component" value="Unassembled WGS sequence"/>
</dbReference>
<protein>
    <submittedName>
        <fullName evidence="5">Uncharacterized protein</fullName>
    </submittedName>
</protein>
<feature type="domain" description="HTH myb-type" evidence="4">
    <location>
        <begin position="120"/>
        <end position="170"/>
    </location>
</feature>
<keyword evidence="6" id="KW-1185">Reference proteome</keyword>
<sequence>MSLQSRQRRNWTLEEDRQLLEAIKIEEPDSITKPSNWCAISKHVQNRTNKDCRKRWLSMHDGALIKTTKGSWSKEEDEQLRTAVESRGPRWCKVAEMVPGRNSDQCSKRWKDTLDPSIDRSKWSLEDDQQLLQAVDQLGRKWTRIVKQYFPGRTGLAAKNRYNCIAHRQPVPAVITKERSSSLSIRPLEWVTRRLSPASSSAISASASASHTSTSPISPSSSTSGLSSFSTSDPDSPISFYAPQILKFSRSQVRRVEAIGSDYGGQNLTPSPREIPDVDWPFSSPQCNPTPGALLDALHSVTGPLSVTPILKLFGSPRCCSTAKIALVLWEKQLAYQFYPLQAAEDDIQPYIVDSGLVQHGCQNACQYIATRYPHRGPRLILDLSDARGAAVFWQAMSVELRDFELHTRNVLCESMMRRQQGFLPNEISSGSAMRELSSILDRYEAILAHQKYLAGNEITLVDLYHLPYGEMLSTNGINVMFMKGPNLLRWWAEISSRPAWLAIKNGVPLKG</sequence>
<dbReference type="InterPro" id="IPR009057">
    <property type="entry name" value="Homeodomain-like_sf"/>
</dbReference>
<dbReference type="Gene3D" id="1.20.1050.10">
    <property type="match status" value="1"/>
</dbReference>
<dbReference type="InterPro" id="IPR036249">
    <property type="entry name" value="Thioredoxin-like_sf"/>
</dbReference>
<dbReference type="InterPro" id="IPR017930">
    <property type="entry name" value="Myb_dom"/>
</dbReference>
<dbReference type="PROSITE" id="PS50405">
    <property type="entry name" value="GST_CTER"/>
    <property type="match status" value="1"/>
</dbReference>
<dbReference type="SUPFAM" id="SSF46689">
    <property type="entry name" value="Homeodomain-like"/>
    <property type="match status" value="2"/>
</dbReference>
<name>A0A8H5MCB4_9AGAR</name>
<dbReference type="PROSITE" id="PS51294">
    <property type="entry name" value="HTH_MYB"/>
    <property type="match status" value="3"/>
</dbReference>
<evidence type="ECO:0000256" key="1">
    <source>
        <dbReference type="SAM" id="MobiDB-lite"/>
    </source>
</evidence>
<feature type="domain" description="Myb-like" evidence="2">
    <location>
        <begin position="115"/>
        <end position="166"/>
    </location>
</feature>
<dbReference type="InterPro" id="IPR001005">
    <property type="entry name" value="SANT/Myb"/>
</dbReference>
<organism evidence="5 6">
    <name type="scientific">Collybiopsis confluens</name>
    <dbReference type="NCBI Taxonomy" id="2823264"/>
    <lineage>
        <taxon>Eukaryota</taxon>
        <taxon>Fungi</taxon>
        <taxon>Dikarya</taxon>
        <taxon>Basidiomycota</taxon>
        <taxon>Agaricomycotina</taxon>
        <taxon>Agaricomycetes</taxon>
        <taxon>Agaricomycetidae</taxon>
        <taxon>Agaricales</taxon>
        <taxon>Marasmiineae</taxon>
        <taxon>Omphalotaceae</taxon>
        <taxon>Collybiopsis</taxon>
    </lineage>
</organism>
<dbReference type="InterPro" id="IPR004046">
    <property type="entry name" value="GST_C"/>
</dbReference>
<dbReference type="Pfam" id="PF13921">
    <property type="entry name" value="Myb_DNA-bind_6"/>
    <property type="match status" value="1"/>
</dbReference>
<feature type="domain" description="GST C-terminal" evidence="3">
    <location>
        <begin position="386"/>
        <end position="512"/>
    </location>
</feature>
<dbReference type="CDD" id="cd00167">
    <property type="entry name" value="SANT"/>
    <property type="match status" value="3"/>
</dbReference>
<feature type="domain" description="HTH myb-type" evidence="4">
    <location>
        <begin position="69"/>
        <end position="118"/>
    </location>
</feature>
<evidence type="ECO:0000313" key="6">
    <source>
        <dbReference type="Proteomes" id="UP000518752"/>
    </source>
</evidence>
<comment type="caution">
    <text evidence="5">The sequence shown here is derived from an EMBL/GenBank/DDBJ whole genome shotgun (WGS) entry which is preliminary data.</text>
</comment>
<dbReference type="EMBL" id="JAACJN010000028">
    <property type="protein sequence ID" value="KAF5388747.1"/>
    <property type="molecule type" value="Genomic_DNA"/>
</dbReference>
<dbReference type="PANTHER" id="PTHR45614:SF199">
    <property type="entry name" value="MYB-LIKE TRANSCRIPTION FACTOR (EUROFUNG)-RELATED"/>
    <property type="match status" value="1"/>
</dbReference>
<feature type="region of interest" description="Disordered" evidence="1">
    <location>
        <begin position="205"/>
        <end position="229"/>
    </location>
</feature>
<evidence type="ECO:0000313" key="5">
    <source>
        <dbReference type="EMBL" id="KAF5388747.1"/>
    </source>
</evidence>
<evidence type="ECO:0000259" key="3">
    <source>
        <dbReference type="PROSITE" id="PS50405"/>
    </source>
</evidence>
<dbReference type="OrthoDB" id="249703at2759"/>
<dbReference type="Pfam" id="PF00043">
    <property type="entry name" value="GST_C"/>
    <property type="match status" value="1"/>
</dbReference>
<dbReference type="PROSITE" id="PS50090">
    <property type="entry name" value="MYB_LIKE"/>
    <property type="match status" value="3"/>
</dbReference>
<feature type="domain" description="HTH myb-type" evidence="4">
    <location>
        <begin position="3"/>
        <end position="64"/>
    </location>
</feature>
<evidence type="ECO:0000259" key="2">
    <source>
        <dbReference type="PROSITE" id="PS50090"/>
    </source>
</evidence>
<dbReference type="Gene3D" id="1.10.10.60">
    <property type="entry name" value="Homeodomain-like"/>
    <property type="match status" value="3"/>
</dbReference>
<dbReference type="InterPro" id="IPR050560">
    <property type="entry name" value="MYB_TF"/>
</dbReference>
<dbReference type="SUPFAM" id="SSF47616">
    <property type="entry name" value="GST C-terminal domain-like"/>
    <property type="match status" value="1"/>
</dbReference>
<reference evidence="5 6" key="1">
    <citation type="journal article" date="2020" name="ISME J.">
        <title>Uncovering the hidden diversity of litter-decomposition mechanisms in mushroom-forming fungi.</title>
        <authorList>
            <person name="Floudas D."/>
            <person name="Bentzer J."/>
            <person name="Ahren D."/>
            <person name="Johansson T."/>
            <person name="Persson P."/>
            <person name="Tunlid A."/>
        </authorList>
    </citation>
    <scope>NUCLEOTIDE SEQUENCE [LARGE SCALE GENOMIC DNA]</scope>
    <source>
        <strain evidence="5 6">CBS 406.79</strain>
    </source>
</reference>
<dbReference type="GO" id="GO:0000981">
    <property type="term" value="F:DNA-binding transcription factor activity, RNA polymerase II-specific"/>
    <property type="evidence" value="ECO:0007669"/>
    <property type="project" value="TreeGrafter"/>
</dbReference>